<evidence type="ECO:0000256" key="9">
    <source>
        <dbReference type="SAM" id="SignalP"/>
    </source>
</evidence>
<proteinExistence type="inferred from homology"/>
<dbReference type="InterPro" id="IPR006459">
    <property type="entry name" value="CASP/CASPL"/>
</dbReference>
<comment type="subunit">
    <text evidence="3 8">Homodimer and heterodimers.</text>
</comment>
<dbReference type="AlphaFoldDB" id="A0A6V7QK03"/>
<comment type="subcellular location">
    <subcellularLocation>
        <location evidence="1 8">Cell membrane</location>
        <topology evidence="1 8">Multi-pass membrane protein</topology>
    </subcellularLocation>
</comment>
<keyword evidence="7 8" id="KW-0472">Membrane</keyword>
<feature type="domain" description="Casparian strip membrane protein" evidence="10">
    <location>
        <begin position="61"/>
        <end position="128"/>
    </location>
</feature>
<evidence type="ECO:0000256" key="8">
    <source>
        <dbReference type="RuleBase" id="RU361233"/>
    </source>
</evidence>
<evidence type="ECO:0000259" key="10">
    <source>
        <dbReference type="Pfam" id="PF04535"/>
    </source>
</evidence>
<keyword evidence="9" id="KW-0732">Signal</keyword>
<evidence type="ECO:0000256" key="1">
    <source>
        <dbReference type="ARBA" id="ARBA00004651"/>
    </source>
</evidence>
<reference evidence="11" key="1">
    <citation type="submission" date="2020-07" db="EMBL/GenBank/DDBJ databases">
        <authorList>
            <person name="Lin J."/>
        </authorList>
    </citation>
    <scope>NUCLEOTIDE SEQUENCE</scope>
</reference>
<protein>
    <recommendedName>
        <fullName evidence="8">CASP-like protein</fullName>
    </recommendedName>
</protein>
<evidence type="ECO:0000256" key="6">
    <source>
        <dbReference type="ARBA" id="ARBA00022989"/>
    </source>
</evidence>
<keyword evidence="5 8" id="KW-0812">Transmembrane</keyword>
<dbReference type="Pfam" id="PF04535">
    <property type="entry name" value="CASP_dom"/>
    <property type="match status" value="2"/>
</dbReference>
<feature type="domain" description="Casparian strip membrane protein" evidence="10">
    <location>
        <begin position="4"/>
        <end position="56"/>
    </location>
</feature>
<evidence type="ECO:0000256" key="3">
    <source>
        <dbReference type="ARBA" id="ARBA00011489"/>
    </source>
</evidence>
<dbReference type="PANTHER" id="PTHR36488">
    <property type="entry name" value="CASP-LIKE PROTEIN 1U1"/>
    <property type="match status" value="1"/>
</dbReference>
<dbReference type="GO" id="GO:0005886">
    <property type="term" value="C:plasma membrane"/>
    <property type="evidence" value="ECO:0007669"/>
    <property type="project" value="UniProtKB-SubCell"/>
</dbReference>
<evidence type="ECO:0000313" key="11">
    <source>
        <dbReference type="EMBL" id="CAD1843443.1"/>
    </source>
</evidence>
<dbReference type="InterPro" id="IPR044173">
    <property type="entry name" value="CASPL"/>
</dbReference>
<sequence length="147" mass="15842">MAKALRACVFLLRLFAAAATLVAAVVMATSHETTSFFGFTMEAKFQYTPSFVLLVLLIPSTSSFSRLVIATDVIIGMLLTSAVAATGALSELGKNGNQHAGWLPICGQIHEFCNHVMGALICAFVGLLIYLLILFHTFYVVINPLFP</sequence>
<evidence type="ECO:0000256" key="7">
    <source>
        <dbReference type="ARBA" id="ARBA00023136"/>
    </source>
</evidence>
<dbReference type="NCBIfam" id="TIGR01569">
    <property type="entry name" value="A_tha_TIGR01569"/>
    <property type="match status" value="1"/>
</dbReference>
<feature type="chain" id="PRO_5028003694" description="CASP-like protein" evidence="9">
    <location>
        <begin position="25"/>
        <end position="147"/>
    </location>
</feature>
<evidence type="ECO:0000256" key="5">
    <source>
        <dbReference type="ARBA" id="ARBA00022692"/>
    </source>
</evidence>
<dbReference type="InterPro" id="IPR006702">
    <property type="entry name" value="CASP_dom"/>
</dbReference>
<feature type="transmembrane region" description="Helical" evidence="8">
    <location>
        <begin position="47"/>
        <end position="69"/>
    </location>
</feature>
<feature type="signal peptide" evidence="9">
    <location>
        <begin position="1"/>
        <end position="24"/>
    </location>
</feature>
<feature type="transmembrane region" description="Helical" evidence="8">
    <location>
        <begin position="118"/>
        <end position="142"/>
    </location>
</feature>
<comment type="caution">
    <text evidence="8">Lacks conserved residue(s) required for the propagation of feature annotation.</text>
</comment>
<evidence type="ECO:0000256" key="2">
    <source>
        <dbReference type="ARBA" id="ARBA00007651"/>
    </source>
</evidence>
<accession>A0A6V7QK03</accession>
<organism evidence="11">
    <name type="scientific">Ananas comosus var. bracteatus</name>
    <name type="common">red pineapple</name>
    <dbReference type="NCBI Taxonomy" id="296719"/>
    <lineage>
        <taxon>Eukaryota</taxon>
        <taxon>Viridiplantae</taxon>
        <taxon>Streptophyta</taxon>
        <taxon>Embryophyta</taxon>
        <taxon>Tracheophyta</taxon>
        <taxon>Spermatophyta</taxon>
        <taxon>Magnoliopsida</taxon>
        <taxon>Liliopsida</taxon>
        <taxon>Poales</taxon>
        <taxon>Bromeliaceae</taxon>
        <taxon>Bromelioideae</taxon>
        <taxon>Ananas</taxon>
    </lineage>
</organism>
<keyword evidence="4 8" id="KW-1003">Cell membrane</keyword>
<evidence type="ECO:0000256" key="4">
    <source>
        <dbReference type="ARBA" id="ARBA00022475"/>
    </source>
</evidence>
<dbReference type="EMBL" id="LR862136">
    <property type="protein sequence ID" value="CAD1843443.1"/>
    <property type="molecule type" value="Genomic_DNA"/>
</dbReference>
<keyword evidence="6 8" id="KW-1133">Transmembrane helix</keyword>
<name>A0A6V7QK03_ANACO</name>
<gene>
    <name evidence="11" type="ORF">CB5_LOCUS26654</name>
</gene>
<comment type="similarity">
    <text evidence="2 8">Belongs to the Casparian strip membrane proteins (CASP) family.</text>
</comment>